<reference evidence="2 3" key="1">
    <citation type="submission" date="2023-02" db="EMBL/GenBank/DDBJ databases">
        <title>Pseudomonas chrutzelriedensis sp. nov., a potently antifungal strain isolated from moss.</title>
        <authorList>
            <person name="Schnyder A."/>
            <person name="Kalawong R."/>
            <person name="Eberl L."/>
            <person name="Agnoli K."/>
        </authorList>
    </citation>
    <scope>NUCLEOTIDE SEQUENCE [LARGE SCALE GENOMIC DNA]</scope>
    <source>
        <strain evidence="2 3">681</strain>
    </source>
</reference>
<gene>
    <name evidence="2" type="ORF">POF45_26745</name>
</gene>
<evidence type="ECO:0000256" key="1">
    <source>
        <dbReference type="SAM" id="Phobius"/>
    </source>
</evidence>
<keyword evidence="1" id="KW-0472">Membrane</keyword>
<evidence type="ECO:0000313" key="2">
    <source>
        <dbReference type="EMBL" id="MDI2594994.1"/>
    </source>
</evidence>
<feature type="transmembrane region" description="Helical" evidence="1">
    <location>
        <begin position="44"/>
        <end position="66"/>
    </location>
</feature>
<keyword evidence="3" id="KW-1185">Reference proteome</keyword>
<evidence type="ECO:0000313" key="3">
    <source>
        <dbReference type="Proteomes" id="UP001159100"/>
    </source>
</evidence>
<organism evidence="2 3">
    <name type="scientific">Pseudomonas fungipugnans</name>
    <dbReference type="NCBI Taxonomy" id="3024217"/>
    <lineage>
        <taxon>Bacteria</taxon>
        <taxon>Pseudomonadati</taxon>
        <taxon>Pseudomonadota</taxon>
        <taxon>Gammaproteobacteria</taxon>
        <taxon>Pseudomonadales</taxon>
        <taxon>Pseudomonadaceae</taxon>
        <taxon>Pseudomonas</taxon>
    </lineage>
</organism>
<keyword evidence="1" id="KW-0812">Transmembrane</keyword>
<dbReference type="EMBL" id="JARBWL010000002">
    <property type="protein sequence ID" value="MDI2594994.1"/>
    <property type="molecule type" value="Genomic_DNA"/>
</dbReference>
<comment type="caution">
    <text evidence="2">The sequence shown here is derived from an EMBL/GenBank/DDBJ whole genome shotgun (WGS) entry which is preliminary data.</text>
</comment>
<accession>A0ABT6QVT3</accession>
<proteinExistence type="predicted"/>
<sequence>MVVSRRGDGDLLGLLWGASGSATTALPTGSGVEMTSRQRARRVLIWRGSFTAITVLTLLMLLGALADRVTQ</sequence>
<protein>
    <submittedName>
        <fullName evidence="2">Uncharacterized protein</fullName>
    </submittedName>
</protein>
<keyword evidence="1" id="KW-1133">Transmembrane helix</keyword>
<name>A0ABT6QVT3_9PSED</name>
<dbReference type="Proteomes" id="UP001159100">
    <property type="component" value="Unassembled WGS sequence"/>
</dbReference>
<dbReference type="RefSeq" id="WP_282317104.1">
    <property type="nucleotide sequence ID" value="NZ_JARBWL010000002.1"/>
</dbReference>